<evidence type="ECO:0000259" key="2">
    <source>
        <dbReference type="Pfam" id="PF09250"/>
    </source>
</evidence>
<accession>A0A1U7J9E9</accession>
<evidence type="ECO:0000313" key="4">
    <source>
        <dbReference type="Proteomes" id="UP000185557"/>
    </source>
</evidence>
<dbReference type="OrthoDB" id="460004at2"/>
<dbReference type="InterPro" id="IPR015330">
    <property type="entry name" value="DNA_primase/pol_bifunc_N"/>
</dbReference>
<protein>
    <recommendedName>
        <fullName evidence="2">DNA primase/polymerase bifunctional N-terminal domain-containing protein</fullName>
    </recommendedName>
</protein>
<dbReference type="AlphaFoldDB" id="A0A1U7J9E9"/>
<evidence type="ECO:0000313" key="3">
    <source>
        <dbReference type="EMBL" id="OKH50133.1"/>
    </source>
</evidence>
<reference evidence="3 4" key="1">
    <citation type="submission" date="2016-11" db="EMBL/GenBank/DDBJ databases">
        <title>Draft Genome Sequences of Nine Cyanobacterial Strains from Diverse Habitats.</title>
        <authorList>
            <person name="Zhu T."/>
            <person name="Hou S."/>
            <person name="Lu X."/>
            <person name="Hess W.R."/>
        </authorList>
    </citation>
    <scope>NUCLEOTIDE SEQUENCE [LARGE SCALE GENOMIC DNA]</scope>
    <source>
        <strain evidence="3 4">NIES-30</strain>
    </source>
</reference>
<dbReference type="EMBL" id="MRCG01000002">
    <property type="protein sequence ID" value="OKH50133.1"/>
    <property type="molecule type" value="Genomic_DNA"/>
</dbReference>
<dbReference type="SUPFAM" id="SSF56747">
    <property type="entry name" value="Prim-pol domain"/>
    <property type="match status" value="1"/>
</dbReference>
<dbReference type="STRING" id="549789.NIES30_05375"/>
<dbReference type="Pfam" id="PF09250">
    <property type="entry name" value="Prim-Pol"/>
    <property type="match status" value="1"/>
</dbReference>
<dbReference type="Proteomes" id="UP000185557">
    <property type="component" value="Unassembled WGS sequence"/>
</dbReference>
<evidence type="ECO:0000256" key="1">
    <source>
        <dbReference type="SAM" id="MobiDB-lite"/>
    </source>
</evidence>
<comment type="caution">
    <text evidence="3">The sequence shown here is derived from an EMBL/GenBank/DDBJ whole genome shotgun (WGS) entry which is preliminary data.</text>
</comment>
<gene>
    <name evidence="3" type="ORF">NIES30_05375</name>
</gene>
<keyword evidence="4" id="KW-1185">Reference proteome</keyword>
<organism evidence="3 4">
    <name type="scientific">Phormidium tenue NIES-30</name>
    <dbReference type="NCBI Taxonomy" id="549789"/>
    <lineage>
        <taxon>Bacteria</taxon>
        <taxon>Bacillati</taxon>
        <taxon>Cyanobacteriota</taxon>
        <taxon>Cyanophyceae</taxon>
        <taxon>Oscillatoriophycideae</taxon>
        <taxon>Oscillatoriales</taxon>
        <taxon>Oscillatoriaceae</taxon>
        <taxon>Phormidium</taxon>
    </lineage>
</organism>
<proteinExistence type="predicted"/>
<sequence>MNPALCATFDWLQVQGLPPLPVAPAQDPTRYPARNRDGSLKRDKDGVLVPAFTGKNPSYVDSRGIPHLIRHTQYQNRMPTQAELQTWFANPINGIGTLGGWHNIVWVDVDVKQFESQLTCDQRIADWLGKYPLLQQTFTERTHSGGWRLAVRVHEKSFTNFSLNEVGGQHMGEALGQGRFTVLSPTVGPSGNAYVNVQRVPPVWVARLDAIGLYPVSGRREQGQSRQSRPRIQSQPPQLGVLRLEDLATAKAQAVLHGDSPLASRSHSLTYALREFYGWENWAAQNRIPISGNVEELARAAGAALGIDAERVERIIGSISDPGSCAPAAVFAGGKTSAWKRVWKLDRGVYEELCPDATKQAIKITAKRNHHVLTVGKPQKRQNAVIKTSAAHQSAISADQIQTFVRQAREILVYAHQLGQGKVTGKGSAVDPKFWVQGQIYQIAAEGQNLTIQARGRGAILQAKGDTVTLENLTVVDLKRFQAEMLRLQQRHGHYATTPGISRQGQER</sequence>
<feature type="domain" description="DNA primase/polymerase bifunctional N-terminal" evidence="2">
    <location>
        <begin position="54"/>
        <end position="199"/>
    </location>
</feature>
<dbReference type="RefSeq" id="WP_073607373.1">
    <property type="nucleotide sequence ID" value="NZ_MRCG01000002.1"/>
</dbReference>
<feature type="compositionally biased region" description="Basic and acidic residues" evidence="1">
    <location>
        <begin position="34"/>
        <end position="46"/>
    </location>
</feature>
<name>A0A1U7J9E9_9CYAN</name>
<feature type="region of interest" description="Disordered" evidence="1">
    <location>
        <begin position="20"/>
        <end position="47"/>
    </location>
</feature>